<proteinExistence type="predicted"/>
<accession>A0A0E9SXP8</accession>
<evidence type="ECO:0000313" key="1">
    <source>
        <dbReference type="EMBL" id="JAH46037.1"/>
    </source>
</evidence>
<dbReference type="EMBL" id="GBXM01062540">
    <property type="protein sequence ID" value="JAH46037.1"/>
    <property type="molecule type" value="Transcribed_RNA"/>
</dbReference>
<sequence length="29" mass="3549">MTFYHPRNLMIKMGKIHQCIFPIGFHFIK</sequence>
<reference evidence="1" key="1">
    <citation type="submission" date="2014-11" db="EMBL/GenBank/DDBJ databases">
        <authorList>
            <person name="Amaro Gonzalez C."/>
        </authorList>
    </citation>
    <scope>NUCLEOTIDE SEQUENCE</scope>
</reference>
<reference evidence="1" key="2">
    <citation type="journal article" date="2015" name="Fish Shellfish Immunol.">
        <title>Early steps in the European eel (Anguilla anguilla)-Vibrio vulnificus interaction in the gills: Role of the RtxA13 toxin.</title>
        <authorList>
            <person name="Callol A."/>
            <person name="Pajuelo D."/>
            <person name="Ebbesson L."/>
            <person name="Teles M."/>
            <person name="MacKenzie S."/>
            <person name="Amaro C."/>
        </authorList>
    </citation>
    <scope>NUCLEOTIDE SEQUENCE</scope>
</reference>
<organism evidence="1">
    <name type="scientific">Anguilla anguilla</name>
    <name type="common">European freshwater eel</name>
    <name type="synonym">Muraena anguilla</name>
    <dbReference type="NCBI Taxonomy" id="7936"/>
    <lineage>
        <taxon>Eukaryota</taxon>
        <taxon>Metazoa</taxon>
        <taxon>Chordata</taxon>
        <taxon>Craniata</taxon>
        <taxon>Vertebrata</taxon>
        <taxon>Euteleostomi</taxon>
        <taxon>Actinopterygii</taxon>
        <taxon>Neopterygii</taxon>
        <taxon>Teleostei</taxon>
        <taxon>Anguilliformes</taxon>
        <taxon>Anguillidae</taxon>
        <taxon>Anguilla</taxon>
    </lineage>
</organism>
<dbReference type="AlphaFoldDB" id="A0A0E9SXP8"/>
<name>A0A0E9SXP8_ANGAN</name>
<protein>
    <submittedName>
        <fullName evidence="1">Uncharacterized protein</fullName>
    </submittedName>
</protein>